<dbReference type="AlphaFoldDB" id="A0A7V8NLH2"/>
<dbReference type="NCBIfam" id="TIGR04336">
    <property type="entry name" value="AmmeMemoSam_B"/>
    <property type="match status" value="1"/>
</dbReference>
<protein>
    <recommendedName>
        <fullName evidence="2">MEMO1 family protein HRJ53_01035</fullName>
    </recommendedName>
</protein>
<evidence type="ECO:0000256" key="2">
    <source>
        <dbReference type="HAMAP-Rule" id="MF_00055"/>
    </source>
</evidence>
<accession>A0A7V8NLH2</accession>
<evidence type="ECO:0000256" key="1">
    <source>
        <dbReference type="ARBA" id="ARBA00006315"/>
    </source>
</evidence>
<dbReference type="HAMAP" id="MF_00055">
    <property type="entry name" value="MEMO1"/>
    <property type="match status" value="1"/>
</dbReference>
<proteinExistence type="inferred from homology"/>
<comment type="caution">
    <text evidence="3">The sequence shown here is derived from an EMBL/GenBank/DDBJ whole genome shotgun (WGS) entry which is preliminary data.</text>
</comment>
<dbReference type="InterPro" id="IPR002737">
    <property type="entry name" value="MEMO1_fam"/>
</dbReference>
<dbReference type="PANTHER" id="PTHR11060:SF0">
    <property type="entry name" value="PROTEIN MEMO1"/>
    <property type="match status" value="1"/>
</dbReference>
<dbReference type="PANTHER" id="PTHR11060">
    <property type="entry name" value="PROTEIN MEMO1"/>
    <property type="match status" value="1"/>
</dbReference>
<dbReference type="Gene3D" id="3.40.830.10">
    <property type="entry name" value="LigB-like"/>
    <property type="match status" value="1"/>
</dbReference>
<gene>
    <name evidence="3" type="primary">amrB</name>
    <name evidence="3" type="ORF">HRJ53_01035</name>
</gene>
<name>A0A7V8NLH2_9BACT</name>
<dbReference type="CDD" id="cd07361">
    <property type="entry name" value="MEMO_like"/>
    <property type="match status" value="1"/>
</dbReference>
<dbReference type="EMBL" id="JACDQQ010000104">
    <property type="protein sequence ID" value="MBA0083557.1"/>
    <property type="molecule type" value="Genomic_DNA"/>
</dbReference>
<keyword evidence="4" id="KW-1185">Reference proteome</keyword>
<organism evidence="3 4">
    <name type="scientific">Candidatus Acidiferrum panamense</name>
    <dbReference type="NCBI Taxonomy" id="2741543"/>
    <lineage>
        <taxon>Bacteria</taxon>
        <taxon>Pseudomonadati</taxon>
        <taxon>Acidobacteriota</taxon>
        <taxon>Terriglobia</taxon>
        <taxon>Candidatus Acidiferrales</taxon>
        <taxon>Candidatus Acidiferrum</taxon>
    </lineage>
</organism>
<dbReference type="Proteomes" id="UP000567293">
    <property type="component" value="Unassembled WGS sequence"/>
</dbReference>
<dbReference type="Pfam" id="PF01875">
    <property type="entry name" value="Memo"/>
    <property type="match status" value="1"/>
</dbReference>
<sequence>MLRLPAVAGRFYPSESKELASLVREYSRPDAHEPAAPVQACLVPHAGYMYSGHVAGAVFRRVVLPGKIIVLGVRHYPRGEPAAILSSGAWRTPLGDAPIDEALAEELRRECPLLHEDSVAHSTEHSLEVQLPFLQVLAPGFSFVPVALGTVEFSSLVNVGEAMGRVLARAKESVLLLTTSDLNHYEDDRTTRVKDRKAIDRLLALDARGLYDTCRNEEISMCGLGPAVAMLTALDALGRKESELVKYATSADVSGDLSQVVGYAGMIFS</sequence>
<evidence type="ECO:0000313" key="4">
    <source>
        <dbReference type="Proteomes" id="UP000567293"/>
    </source>
</evidence>
<evidence type="ECO:0000313" key="3">
    <source>
        <dbReference type="EMBL" id="MBA0083557.1"/>
    </source>
</evidence>
<reference evidence="3" key="1">
    <citation type="submission" date="2020-06" db="EMBL/GenBank/DDBJ databases">
        <title>Legume-microbial interactions unlock mineral nutrients during tropical forest succession.</title>
        <authorList>
            <person name="Epihov D.Z."/>
        </authorList>
    </citation>
    <scope>NUCLEOTIDE SEQUENCE [LARGE SCALE GENOMIC DNA]</scope>
    <source>
        <strain evidence="3">Pan2503</strain>
    </source>
</reference>
<comment type="similarity">
    <text evidence="1 2">Belongs to the MEMO1 family.</text>
</comment>